<protein>
    <submittedName>
        <fullName evidence="1">Uncharacterized protein</fullName>
    </submittedName>
</protein>
<dbReference type="EMBL" id="NNRK01000012">
    <property type="protein sequence ID" value="OYR18529.1"/>
    <property type="molecule type" value="Genomic_DNA"/>
</dbReference>
<evidence type="ECO:0000313" key="2">
    <source>
        <dbReference type="Proteomes" id="UP000216345"/>
    </source>
</evidence>
<keyword evidence="2" id="KW-1185">Reference proteome</keyword>
<evidence type="ECO:0000313" key="1">
    <source>
        <dbReference type="EMBL" id="OYR18529.1"/>
    </source>
</evidence>
<reference evidence="1 2" key="1">
    <citation type="submission" date="2017-07" db="EMBL/GenBank/DDBJ databases">
        <title>Phylogenetic study on the rhizospheric bacterium Ochrobactrum sp. A44.</title>
        <authorList>
            <person name="Krzyzanowska D.M."/>
            <person name="Ossowicki A."/>
            <person name="Rajewska M."/>
            <person name="Maciag T."/>
            <person name="Kaczynski Z."/>
            <person name="Czerwicka M."/>
            <person name="Jafra S."/>
        </authorList>
    </citation>
    <scope>NUCLEOTIDE SEQUENCE [LARGE SCALE GENOMIC DNA]</scope>
    <source>
        <strain evidence="1 2">PR17</strain>
    </source>
</reference>
<proteinExistence type="predicted"/>
<dbReference type="AlphaFoldDB" id="A0A256FUK2"/>
<gene>
    <name evidence="1" type="ORF">CEV32_3190</name>
</gene>
<dbReference type="Proteomes" id="UP000216345">
    <property type="component" value="Unassembled WGS sequence"/>
</dbReference>
<comment type="caution">
    <text evidence="1">The sequence shown here is derived from an EMBL/GenBank/DDBJ whole genome shotgun (WGS) entry which is preliminary data.</text>
</comment>
<accession>A0A256FUK2</accession>
<name>A0A256FUK2_9HYPH</name>
<organism evidence="1 2">
    <name type="scientific">Brucella rhizosphaerae</name>
    <dbReference type="NCBI Taxonomy" id="571254"/>
    <lineage>
        <taxon>Bacteria</taxon>
        <taxon>Pseudomonadati</taxon>
        <taxon>Pseudomonadota</taxon>
        <taxon>Alphaproteobacteria</taxon>
        <taxon>Hyphomicrobiales</taxon>
        <taxon>Brucellaceae</taxon>
        <taxon>Brucella/Ochrobactrum group</taxon>
        <taxon>Brucella</taxon>
    </lineage>
</organism>
<sequence>MAEQTISLINTTLVTMLVPHHQIFERMIMRRVRGTGL</sequence>